<dbReference type="Gene3D" id="1.20.120.520">
    <property type="entry name" value="nmb1532 protein domain like"/>
    <property type="match status" value="1"/>
</dbReference>
<gene>
    <name evidence="1" type="ORF">BCR33DRAFT_718970</name>
</gene>
<accession>A0A1Y2C2U1</accession>
<keyword evidence="2" id="KW-1185">Reference proteome</keyword>
<protein>
    <recommendedName>
        <fullName evidence="3">Hemerythrin-like domain-containing protein</fullName>
    </recommendedName>
</protein>
<dbReference type="STRING" id="329046.A0A1Y2C2U1"/>
<proteinExistence type="predicted"/>
<dbReference type="AlphaFoldDB" id="A0A1Y2C2U1"/>
<sequence>MADAFEQNSFTFRTVHNVLRRANEVLEAKCDVKNITSKKQLKAYLGYFACYVDFLRQHHLKEDKYYFPALMKEKLLAIRAELNPHFLKEETEYSPQILRDSGLPAQELDQVHKDIAVESQKEGSLATSLPFLIKNLNHQEMIQFAQEMFPVFVLKVVIPVLALKHHLKDGFAFSC</sequence>
<dbReference type="OrthoDB" id="58416at2759"/>
<name>A0A1Y2C2U1_9FUNG</name>
<evidence type="ECO:0000313" key="1">
    <source>
        <dbReference type="EMBL" id="ORY41363.1"/>
    </source>
</evidence>
<organism evidence="1 2">
    <name type="scientific">Rhizoclosmatium globosum</name>
    <dbReference type="NCBI Taxonomy" id="329046"/>
    <lineage>
        <taxon>Eukaryota</taxon>
        <taxon>Fungi</taxon>
        <taxon>Fungi incertae sedis</taxon>
        <taxon>Chytridiomycota</taxon>
        <taxon>Chytridiomycota incertae sedis</taxon>
        <taxon>Chytridiomycetes</taxon>
        <taxon>Chytridiales</taxon>
        <taxon>Chytriomycetaceae</taxon>
        <taxon>Rhizoclosmatium</taxon>
    </lineage>
</organism>
<dbReference type="EMBL" id="MCGO01000032">
    <property type="protein sequence ID" value="ORY41363.1"/>
    <property type="molecule type" value="Genomic_DNA"/>
</dbReference>
<evidence type="ECO:0008006" key="3">
    <source>
        <dbReference type="Google" id="ProtNLM"/>
    </source>
</evidence>
<reference evidence="1 2" key="1">
    <citation type="submission" date="2016-07" db="EMBL/GenBank/DDBJ databases">
        <title>Pervasive Adenine N6-methylation of Active Genes in Fungi.</title>
        <authorList>
            <consortium name="DOE Joint Genome Institute"/>
            <person name="Mondo S.J."/>
            <person name="Dannebaum R.O."/>
            <person name="Kuo R.C."/>
            <person name="Labutti K."/>
            <person name="Haridas S."/>
            <person name="Kuo A."/>
            <person name="Salamov A."/>
            <person name="Ahrendt S.R."/>
            <person name="Lipzen A."/>
            <person name="Sullivan W."/>
            <person name="Andreopoulos W.B."/>
            <person name="Clum A."/>
            <person name="Lindquist E."/>
            <person name="Daum C."/>
            <person name="Ramamoorthy G.K."/>
            <person name="Gryganskyi A."/>
            <person name="Culley D."/>
            <person name="Magnuson J.K."/>
            <person name="James T.Y."/>
            <person name="O'Malley M.A."/>
            <person name="Stajich J.E."/>
            <person name="Spatafora J.W."/>
            <person name="Visel A."/>
            <person name="Grigoriev I.V."/>
        </authorList>
    </citation>
    <scope>NUCLEOTIDE SEQUENCE [LARGE SCALE GENOMIC DNA]</scope>
    <source>
        <strain evidence="1 2">JEL800</strain>
    </source>
</reference>
<dbReference type="Proteomes" id="UP000193642">
    <property type="component" value="Unassembled WGS sequence"/>
</dbReference>
<comment type="caution">
    <text evidence="1">The sequence shown here is derived from an EMBL/GenBank/DDBJ whole genome shotgun (WGS) entry which is preliminary data.</text>
</comment>
<evidence type="ECO:0000313" key="2">
    <source>
        <dbReference type="Proteomes" id="UP000193642"/>
    </source>
</evidence>